<dbReference type="EMBL" id="LAZR01033459">
    <property type="protein sequence ID" value="KKL48019.1"/>
    <property type="molecule type" value="Genomic_DNA"/>
</dbReference>
<organism evidence="1">
    <name type="scientific">marine sediment metagenome</name>
    <dbReference type="NCBI Taxonomy" id="412755"/>
    <lineage>
        <taxon>unclassified sequences</taxon>
        <taxon>metagenomes</taxon>
        <taxon>ecological metagenomes</taxon>
    </lineage>
</organism>
<proteinExistence type="predicted"/>
<name>A0A0F9CFX6_9ZZZZ</name>
<reference evidence="1" key="1">
    <citation type="journal article" date="2015" name="Nature">
        <title>Complex archaea that bridge the gap between prokaryotes and eukaryotes.</title>
        <authorList>
            <person name="Spang A."/>
            <person name="Saw J.H."/>
            <person name="Jorgensen S.L."/>
            <person name="Zaremba-Niedzwiedzka K."/>
            <person name="Martijn J."/>
            <person name="Lind A.E."/>
            <person name="van Eijk R."/>
            <person name="Schleper C."/>
            <person name="Guy L."/>
            <person name="Ettema T.J."/>
        </authorList>
    </citation>
    <scope>NUCLEOTIDE SEQUENCE</scope>
</reference>
<sequence length="152" mass="17101">MNVPKEILQAFEDLALAKSIVTNAESLIKAYCEEHGEVDHAGLWCGRRQTLKEVDDPDVSLAALEQCVEYDGMPLEEMFREPEGNAIALQKISKNMRGNKDWRPQYMAHFDYAAGEDGGSLYVYGAVSCTPVKNRPSEEKYIILEPGEEKMK</sequence>
<dbReference type="AlphaFoldDB" id="A0A0F9CFX6"/>
<accession>A0A0F9CFX6</accession>
<comment type="caution">
    <text evidence="1">The sequence shown here is derived from an EMBL/GenBank/DDBJ whole genome shotgun (WGS) entry which is preliminary data.</text>
</comment>
<gene>
    <name evidence="1" type="ORF">LCGC14_2329740</name>
</gene>
<protein>
    <submittedName>
        <fullName evidence="1">Uncharacterized protein</fullName>
    </submittedName>
</protein>
<evidence type="ECO:0000313" key="1">
    <source>
        <dbReference type="EMBL" id="KKL48019.1"/>
    </source>
</evidence>